<dbReference type="PROSITE" id="PS50928">
    <property type="entry name" value="ABC_TM1"/>
    <property type="match status" value="1"/>
</dbReference>
<dbReference type="RefSeq" id="WP_378017612.1">
    <property type="nucleotide sequence ID" value="NZ_JBHSKT010000006.1"/>
</dbReference>
<dbReference type="Pfam" id="PF00528">
    <property type="entry name" value="BPD_transp_1"/>
    <property type="match status" value="1"/>
</dbReference>
<keyword evidence="2 7" id="KW-0813">Transport</keyword>
<protein>
    <submittedName>
        <fullName evidence="9">ABC transporter permease</fullName>
    </submittedName>
</protein>
<dbReference type="Proteomes" id="UP001596161">
    <property type="component" value="Unassembled WGS sequence"/>
</dbReference>
<feature type="transmembrane region" description="Helical" evidence="7">
    <location>
        <begin position="415"/>
        <end position="438"/>
    </location>
</feature>
<evidence type="ECO:0000313" key="10">
    <source>
        <dbReference type="Proteomes" id="UP001596161"/>
    </source>
</evidence>
<dbReference type="CDD" id="cd06261">
    <property type="entry name" value="TM_PBP2"/>
    <property type="match status" value="1"/>
</dbReference>
<dbReference type="Gene3D" id="1.10.3720.10">
    <property type="entry name" value="MetI-like"/>
    <property type="match status" value="1"/>
</dbReference>
<evidence type="ECO:0000256" key="3">
    <source>
        <dbReference type="ARBA" id="ARBA00022475"/>
    </source>
</evidence>
<keyword evidence="4 7" id="KW-0812">Transmembrane</keyword>
<gene>
    <name evidence="9" type="ORF">ACFPIB_11530</name>
</gene>
<organism evidence="9 10">
    <name type="scientific">Adhaeribacter terreus</name>
    <dbReference type="NCBI Taxonomy" id="529703"/>
    <lineage>
        <taxon>Bacteria</taxon>
        <taxon>Pseudomonadati</taxon>
        <taxon>Bacteroidota</taxon>
        <taxon>Cytophagia</taxon>
        <taxon>Cytophagales</taxon>
        <taxon>Hymenobacteraceae</taxon>
        <taxon>Adhaeribacter</taxon>
    </lineage>
</organism>
<evidence type="ECO:0000313" key="9">
    <source>
        <dbReference type="EMBL" id="MFC5271245.1"/>
    </source>
</evidence>
<dbReference type="InterPro" id="IPR000515">
    <property type="entry name" value="MetI-like"/>
</dbReference>
<evidence type="ECO:0000259" key="8">
    <source>
        <dbReference type="PROSITE" id="PS50928"/>
    </source>
</evidence>
<evidence type="ECO:0000256" key="6">
    <source>
        <dbReference type="ARBA" id="ARBA00023136"/>
    </source>
</evidence>
<evidence type="ECO:0000256" key="1">
    <source>
        <dbReference type="ARBA" id="ARBA00004651"/>
    </source>
</evidence>
<evidence type="ECO:0000256" key="4">
    <source>
        <dbReference type="ARBA" id="ARBA00022692"/>
    </source>
</evidence>
<proteinExistence type="inferred from homology"/>
<feature type="transmembrane region" description="Helical" evidence="7">
    <location>
        <begin position="239"/>
        <end position="265"/>
    </location>
</feature>
<name>A0ABW0EDU2_9BACT</name>
<dbReference type="InterPro" id="IPR035906">
    <property type="entry name" value="MetI-like_sf"/>
</dbReference>
<dbReference type="EMBL" id="JBHSKT010000006">
    <property type="protein sequence ID" value="MFC5271245.1"/>
    <property type="molecule type" value="Genomic_DNA"/>
</dbReference>
<feature type="transmembrane region" description="Helical" evidence="7">
    <location>
        <begin position="370"/>
        <end position="395"/>
    </location>
</feature>
<dbReference type="PANTHER" id="PTHR30465">
    <property type="entry name" value="INNER MEMBRANE ABC TRANSPORTER"/>
    <property type="match status" value="1"/>
</dbReference>
<sequence length="447" mass="49816">MLKKAGKRLLILLPAIWLLASVVFLLSKSIPGSASEMQFEQAAESANSSAKAEARQRAYRQLLHRTGEDLPLFYFRIGTAAEPDTLHKIFLANHRAALKNLVFTYGNWPEISDYYLALQQFEKTISGPDLPQETKRKNLKLTRQLLATSAPAKANKILLEFQKTLCFSGEKVLCKDLENLRASFEKVVAHQHSALNYQPTFFWYGTQNQYHRWFGNLLRGDLGFSNRDMRPVSEIIAEAFAITIWLALATFVLVAISGPAIAMVLSRKSMESSRGAVLGFLYALESIPLFIMALVFLSVAGYLGWFGNYPEETGMVLAIAVLVLVNLPYFTSQAFVALQSELRENYVLTAKAKGLSENNVLLRHAFRNSLLPLITLLADFFPVLLAGTVVLEVIFSLPGMGRLLVSSVLARDYHVIAGLVLLTGLLKMLSHLLADLFYNVADPRLRA</sequence>
<evidence type="ECO:0000256" key="7">
    <source>
        <dbReference type="RuleBase" id="RU363032"/>
    </source>
</evidence>
<feature type="domain" description="ABC transmembrane type-1" evidence="8">
    <location>
        <begin position="240"/>
        <end position="438"/>
    </location>
</feature>
<accession>A0ABW0EDU2</accession>
<feature type="transmembrane region" description="Helical" evidence="7">
    <location>
        <begin position="277"/>
        <end position="303"/>
    </location>
</feature>
<feature type="transmembrane region" description="Helical" evidence="7">
    <location>
        <begin position="315"/>
        <end position="338"/>
    </location>
</feature>
<keyword evidence="3" id="KW-1003">Cell membrane</keyword>
<comment type="similarity">
    <text evidence="7">Belongs to the binding-protein-dependent transport system permease family.</text>
</comment>
<dbReference type="PANTHER" id="PTHR30465:SF0">
    <property type="entry name" value="OLIGOPEPTIDE TRANSPORT SYSTEM PERMEASE PROTEIN APPB"/>
    <property type="match status" value="1"/>
</dbReference>
<keyword evidence="6 7" id="KW-0472">Membrane</keyword>
<evidence type="ECO:0000256" key="5">
    <source>
        <dbReference type="ARBA" id="ARBA00022989"/>
    </source>
</evidence>
<comment type="subcellular location">
    <subcellularLocation>
        <location evidence="1 7">Cell membrane</location>
        <topology evidence="1 7">Multi-pass membrane protein</topology>
    </subcellularLocation>
</comment>
<comment type="caution">
    <text evidence="9">The sequence shown here is derived from an EMBL/GenBank/DDBJ whole genome shotgun (WGS) entry which is preliminary data.</text>
</comment>
<keyword evidence="10" id="KW-1185">Reference proteome</keyword>
<dbReference type="SUPFAM" id="SSF161098">
    <property type="entry name" value="MetI-like"/>
    <property type="match status" value="1"/>
</dbReference>
<evidence type="ECO:0000256" key="2">
    <source>
        <dbReference type="ARBA" id="ARBA00022448"/>
    </source>
</evidence>
<keyword evidence="5 7" id="KW-1133">Transmembrane helix</keyword>
<reference evidence="10" key="1">
    <citation type="journal article" date="2019" name="Int. J. Syst. Evol. Microbiol.">
        <title>The Global Catalogue of Microorganisms (GCM) 10K type strain sequencing project: providing services to taxonomists for standard genome sequencing and annotation.</title>
        <authorList>
            <consortium name="The Broad Institute Genomics Platform"/>
            <consortium name="The Broad Institute Genome Sequencing Center for Infectious Disease"/>
            <person name="Wu L."/>
            <person name="Ma J."/>
        </authorList>
    </citation>
    <scope>NUCLEOTIDE SEQUENCE [LARGE SCALE GENOMIC DNA]</scope>
    <source>
        <strain evidence="10">KACC 12602</strain>
    </source>
</reference>